<feature type="transmembrane region" description="Helical" evidence="2">
    <location>
        <begin position="505"/>
        <end position="526"/>
    </location>
</feature>
<dbReference type="InterPro" id="IPR027417">
    <property type="entry name" value="P-loop_NTPase"/>
</dbReference>
<keyword evidence="2" id="KW-0472">Membrane</keyword>
<protein>
    <submittedName>
        <fullName evidence="3">NACHT domain-containing protein</fullName>
    </submittedName>
</protein>
<dbReference type="EMBL" id="RCDD01000007">
    <property type="protein sequence ID" value="RLK54419.1"/>
    <property type="molecule type" value="Genomic_DNA"/>
</dbReference>
<proteinExistence type="predicted"/>
<evidence type="ECO:0000256" key="2">
    <source>
        <dbReference type="SAM" id="Phobius"/>
    </source>
</evidence>
<feature type="compositionally biased region" description="Polar residues" evidence="1">
    <location>
        <begin position="704"/>
        <end position="722"/>
    </location>
</feature>
<feature type="transmembrane region" description="Helical" evidence="2">
    <location>
        <begin position="444"/>
        <end position="462"/>
    </location>
</feature>
<comment type="caution">
    <text evidence="3">The sequence shown here is derived from an EMBL/GenBank/DDBJ whole genome shotgun (WGS) entry which is preliminary data.</text>
</comment>
<keyword evidence="2" id="KW-1133">Transmembrane helix</keyword>
<reference evidence="3 4" key="1">
    <citation type="submission" date="2018-10" db="EMBL/GenBank/DDBJ databases">
        <title>Genomic Encyclopedia of Archaeal and Bacterial Type Strains, Phase II (KMG-II): from individual species to whole genera.</title>
        <authorList>
            <person name="Goeker M."/>
        </authorList>
    </citation>
    <scope>NUCLEOTIDE SEQUENCE [LARGE SCALE GENOMIC DNA]</scope>
    <source>
        <strain evidence="3 4">DSM 45657</strain>
    </source>
</reference>
<evidence type="ECO:0000313" key="4">
    <source>
        <dbReference type="Proteomes" id="UP000282454"/>
    </source>
</evidence>
<sequence>MWVGLAMPTVGLGWWVLQVTLLTDTERTNASGYGQFVLAAAGLLLTAGGLVADRRDATRNTPSLDEVADALAVATRTQWTAAAADRRLLHPVPLPIRWRRSPLSVAGPVSAATTPRVGAFAPPPGLDRVTPAQVREGTHRTLHRLYGGLASGRLIITGGPGAGKSSAAILLLLQALDFRDHTPTDQRAQVPVPVLFTLTGWDPANQTVRDWLADKLAEFASLSRRHGRQRAVDLLTAGRIAVFLDGLDEIAEDLRPTVLHALAEQATFRLVLLTRTDELAAATTVRILTGAACVELRPLTPVDAATYLRHSLPDPPPPTWQHLLDSLTPSGTNPLGAALTNPLTITLLRDTYHPPPPPHSPLGTPDELLDTTRFPTPQAVTDHLLDHAITVAYTPRPGNPPPRYTPDTVRHTLTVIAHHLHQANTRDLHWWHIPGWIPQPHRTLLVAIPTALVFGPLVGLGAGGIGGLAFGLVVGLVGGLMVGLAGGLAAGLTPAQLASFKGLRVPWRSTLEFGLLVGLVSGFAGGRAFGPLVALVGELGVGLASGLIDAVGMGFQEQGSMQGLSPIRQYGDDLTFGLVSGLVFGLALGPVSGLVLGLDLRLGSGLAFGLTVGLVGGLAFGLAFGLLHSSAWRFALSALYLARKHRIPLRLLRFLDDAHARHLLRTVGPVYQFRHATLQDRLAPRTTPKKGNGSGEARADGGNRSLTVGESTSTTMSGHTGR</sequence>
<feature type="transmembrane region" description="Helical" evidence="2">
    <location>
        <begin position="604"/>
        <end position="627"/>
    </location>
</feature>
<evidence type="ECO:0000313" key="3">
    <source>
        <dbReference type="EMBL" id="RLK54419.1"/>
    </source>
</evidence>
<feature type="transmembrane region" description="Helical" evidence="2">
    <location>
        <begin position="468"/>
        <end position="493"/>
    </location>
</feature>
<dbReference type="Proteomes" id="UP000282454">
    <property type="component" value="Unassembled WGS sequence"/>
</dbReference>
<name>A0A421AX93_9PSEU</name>
<feature type="transmembrane region" description="Helical" evidence="2">
    <location>
        <begin position="576"/>
        <end position="598"/>
    </location>
</feature>
<keyword evidence="2" id="KW-0812">Transmembrane</keyword>
<dbReference type="Gene3D" id="3.40.50.300">
    <property type="entry name" value="P-loop containing nucleotide triphosphate hydrolases"/>
    <property type="match status" value="1"/>
</dbReference>
<organism evidence="3 4">
    <name type="scientific">Actinokineospora cianjurensis</name>
    <dbReference type="NCBI Taxonomy" id="585224"/>
    <lineage>
        <taxon>Bacteria</taxon>
        <taxon>Bacillati</taxon>
        <taxon>Actinomycetota</taxon>
        <taxon>Actinomycetes</taxon>
        <taxon>Pseudonocardiales</taxon>
        <taxon>Pseudonocardiaceae</taxon>
        <taxon>Actinokineospora</taxon>
    </lineage>
</organism>
<feature type="region of interest" description="Disordered" evidence="1">
    <location>
        <begin position="682"/>
        <end position="722"/>
    </location>
</feature>
<feature type="transmembrane region" description="Helical" evidence="2">
    <location>
        <begin position="32"/>
        <end position="52"/>
    </location>
</feature>
<dbReference type="SUPFAM" id="SSF52540">
    <property type="entry name" value="P-loop containing nucleoside triphosphate hydrolases"/>
    <property type="match status" value="1"/>
</dbReference>
<gene>
    <name evidence="3" type="ORF">CLV68_5969</name>
</gene>
<evidence type="ECO:0000256" key="1">
    <source>
        <dbReference type="SAM" id="MobiDB-lite"/>
    </source>
</evidence>
<keyword evidence="4" id="KW-1185">Reference proteome</keyword>
<accession>A0A421AX93</accession>
<dbReference type="AlphaFoldDB" id="A0A421AX93"/>